<dbReference type="RefSeq" id="WP_109344465.1">
    <property type="nucleotide sequence ID" value="NZ_CP029343.1"/>
</dbReference>
<evidence type="ECO:0000259" key="3">
    <source>
        <dbReference type="Pfam" id="PF05532"/>
    </source>
</evidence>
<feature type="compositionally biased region" description="Basic and acidic residues" evidence="2">
    <location>
        <begin position="42"/>
        <end position="58"/>
    </location>
</feature>
<keyword evidence="5" id="KW-1185">Reference proteome</keyword>
<dbReference type="InterPro" id="IPR036629">
    <property type="entry name" value="YjbJ_sf"/>
</dbReference>
<organism evidence="4 5">
    <name type="scientific">Massilia oculi</name>
    <dbReference type="NCBI Taxonomy" id="945844"/>
    <lineage>
        <taxon>Bacteria</taxon>
        <taxon>Pseudomonadati</taxon>
        <taxon>Pseudomonadota</taxon>
        <taxon>Betaproteobacteria</taxon>
        <taxon>Burkholderiales</taxon>
        <taxon>Oxalobacteraceae</taxon>
        <taxon>Telluria group</taxon>
        <taxon>Massilia</taxon>
    </lineage>
</organism>
<name>A0A2S2DGS9_9BURK</name>
<gene>
    <name evidence="4" type="ORF">DIR46_06270</name>
</gene>
<protein>
    <submittedName>
        <fullName evidence="4">CsbD family protein</fullName>
    </submittedName>
</protein>
<feature type="compositionally biased region" description="Basic and acidic residues" evidence="2">
    <location>
        <begin position="1"/>
        <end position="14"/>
    </location>
</feature>
<accession>A0A2S2DGS9</accession>
<proteinExistence type="inferred from homology"/>
<dbReference type="Proteomes" id="UP000245820">
    <property type="component" value="Chromosome"/>
</dbReference>
<evidence type="ECO:0000256" key="1">
    <source>
        <dbReference type="ARBA" id="ARBA00009129"/>
    </source>
</evidence>
<evidence type="ECO:0000313" key="5">
    <source>
        <dbReference type="Proteomes" id="UP000245820"/>
    </source>
</evidence>
<sequence length="58" mass="6179">MNKDQVKGKAKEVGGKVQQKVGEAVGSRQQQSEGLSNQAEGKAQKKIGDVKEIAKGNR</sequence>
<feature type="domain" description="CsbD-like" evidence="3">
    <location>
        <begin position="4"/>
        <end position="55"/>
    </location>
</feature>
<dbReference type="KEGG" id="mtim:DIR46_06270"/>
<dbReference type="EMBL" id="CP029343">
    <property type="protein sequence ID" value="AWL04076.1"/>
    <property type="molecule type" value="Genomic_DNA"/>
</dbReference>
<dbReference type="SUPFAM" id="SSF69047">
    <property type="entry name" value="Hypothetical protein YjbJ"/>
    <property type="match status" value="1"/>
</dbReference>
<comment type="similarity">
    <text evidence="1">Belongs to the UPF0337 (CsbD) family.</text>
</comment>
<feature type="region of interest" description="Disordered" evidence="2">
    <location>
        <begin position="1"/>
        <end position="58"/>
    </location>
</feature>
<dbReference type="InterPro" id="IPR008462">
    <property type="entry name" value="CsbD"/>
</dbReference>
<dbReference type="Gene3D" id="1.10.1470.10">
    <property type="entry name" value="YjbJ"/>
    <property type="match status" value="1"/>
</dbReference>
<dbReference type="OrthoDB" id="8564562at2"/>
<dbReference type="Pfam" id="PF05532">
    <property type="entry name" value="CsbD"/>
    <property type="match status" value="1"/>
</dbReference>
<evidence type="ECO:0000256" key="2">
    <source>
        <dbReference type="SAM" id="MobiDB-lite"/>
    </source>
</evidence>
<dbReference type="AlphaFoldDB" id="A0A2S2DGS9"/>
<evidence type="ECO:0000313" key="4">
    <source>
        <dbReference type="EMBL" id="AWL04076.1"/>
    </source>
</evidence>
<reference evidence="4 5" key="1">
    <citation type="submission" date="2018-05" db="EMBL/GenBank/DDBJ databases">
        <title>Complete genome sequence of Massilia oculi sp. nov. CCUG 43427T (=DSM 26321T), the type strain of M. oculi, and comparison with genome sequences of other Massilia strains.</title>
        <authorList>
            <person name="Zhu B."/>
        </authorList>
    </citation>
    <scope>NUCLEOTIDE SEQUENCE [LARGE SCALE GENOMIC DNA]</scope>
    <source>
        <strain evidence="4 5">CCUG 43427</strain>
    </source>
</reference>
<feature type="compositionally biased region" description="Polar residues" evidence="2">
    <location>
        <begin position="27"/>
        <end position="39"/>
    </location>
</feature>
<feature type="compositionally biased region" description="Low complexity" evidence="2">
    <location>
        <begin position="15"/>
        <end position="26"/>
    </location>
</feature>